<dbReference type="EMBL" id="CADEAL010002934">
    <property type="protein sequence ID" value="CAB1442806.1"/>
    <property type="molecule type" value="Genomic_DNA"/>
</dbReference>
<name>A0A9N7YWS8_PLEPL</name>
<organism evidence="1 2">
    <name type="scientific">Pleuronectes platessa</name>
    <name type="common">European plaice</name>
    <dbReference type="NCBI Taxonomy" id="8262"/>
    <lineage>
        <taxon>Eukaryota</taxon>
        <taxon>Metazoa</taxon>
        <taxon>Chordata</taxon>
        <taxon>Craniata</taxon>
        <taxon>Vertebrata</taxon>
        <taxon>Euteleostomi</taxon>
        <taxon>Actinopterygii</taxon>
        <taxon>Neopterygii</taxon>
        <taxon>Teleostei</taxon>
        <taxon>Neoteleostei</taxon>
        <taxon>Acanthomorphata</taxon>
        <taxon>Carangaria</taxon>
        <taxon>Pleuronectiformes</taxon>
        <taxon>Pleuronectoidei</taxon>
        <taxon>Pleuronectidae</taxon>
        <taxon>Pleuronectes</taxon>
    </lineage>
</organism>
<reference evidence="1" key="1">
    <citation type="submission" date="2020-03" db="EMBL/GenBank/DDBJ databases">
        <authorList>
            <person name="Weist P."/>
        </authorList>
    </citation>
    <scope>NUCLEOTIDE SEQUENCE</scope>
</reference>
<evidence type="ECO:0000313" key="2">
    <source>
        <dbReference type="Proteomes" id="UP001153269"/>
    </source>
</evidence>
<evidence type="ECO:0000313" key="1">
    <source>
        <dbReference type="EMBL" id="CAB1442806.1"/>
    </source>
</evidence>
<protein>
    <submittedName>
        <fullName evidence="1">Uncharacterized protein</fullName>
    </submittedName>
</protein>
<keyword evidence="2" id="KW-1185">Reference proteome</keyword>
<dbReference type="AlphaFoldDB" id="A0A9N7YWS8"/>
<dbReference type="Proteomes" id="UP001153269">
    <property type="component" value="Unassembled WGS sequence"/>
</dbReference>
<comment type="caution">
    <text evidence="1">The sequence shown here is derived from an EMBL/GenBank/DDBJ whole genome shotgun (WGS) entry which is preliminary data.</text>
</comment>
<sequence>MTSLVGVVAGGCGHRWVWSHVGVVTGAIRGVNTSATQQCSSSRPDLSVAALRQHELLLDEAARWRSGISPAASCSLSPTFVQQRRRVKPESVSVASITELQPS</sequence>
<gene>
    <name evidence="1" type="ORF">PLEPLA_LOCUS30524</name>
</gene>
<accession>A0A9N7YWS8</accession>
<proteinExistence type="predicted"/>